<sequence>MEDFWESVEKGKNPTKTPDKTNGYWTLGQYSGGLINKEEQLQQVTDTENKVDPSKAKITTQTVFIWHENPAETYKLEFTKVSEEKDTDGNYKPLKDAEFELFLNGESQGTATSGTDGTVTFADLAPDTYTLKETKAPDNYITPENTWSVTVGNDGSITIEGDNVEVDSAGKYKIINQLQKGTLAFTKIEKGGSALSGATFTLYDSEGEKTGYEDTSDADGQVTIENIPLGTYTMKETDAPGGYIQSTDTWVVEVTKDKVLLYLQGDESKAPVSVIENITEHQAMEDAVERDKKVEVVDEDNRTYKITLTADSTTKTSEITGKNASVVLILDESSSMDGDSFRSLKAAARSFVESLGEQAPGSEVAVMFFSDEVTCTDFFTLDKEGISALNRKIGSHNRKGGNTYMNRALAKADELLKNKTNEKYVVFFTDGEPQGPGEGQTAGQRTEDNTIANGARNAAARIKEYGTIFSVGYGDVKDAEFWWNPNDGNAIWNERWSDRTAKYYGWTYESATSYLSNRISSEGKYQYANTDAAITDIFNDIAGHIAEATNVEAHKIVDVIDSRFELADGEKERLQEKYGQDISFKELPDGSLKIAWTGKAAVIEPKPDSENPGAHGWKETINIQAKDDFVGGNMIPTNGSGSGIYVDEDDTIDVEFQKPTVNVKLLTVEAENKEKTVFLGDTITVTAFLQELLKGTKLNQVSGGTFSIPAGYVPSQDEIASLLQGSVVEKDYSYGSTNDTVGKFTYKFVPVKLQDTSVQDHEATVIGNGVEEYKLTVAYEASSVENRKSSLEGYISPEGAEQSKSTDDGIYTVNVIAGEIQITKKIDGNFQPKLEGDPIFTFKIEKLDEGDKVEKTWYRTVRFNKNTVKEQTVEALSGLEKGDYRVTELKSQRYTLDKNQTTTEGSTCTDTPYEDGDGVVFHIGTPSENDEVGARGVAKFVNTKTGDSGKRTDTDVRVNRFTKENGKWTWKGYDLSTSKPTSNQQ</sequence>
<dbReference type="InterPro" id="IPR041033">
    <property type="entry name" value="SpaA_PFL_dom_1"/>
</dbReference>
<dbReference type="RefSeq" id="WP_111917857.1">
    <property type="nucleotide sequence ID" value="NZ_CP030280.1"/>
</dbReference>
<dbReference type="Proteomes" id="UP000250003">
    <property type="component" value="Chromosome"/>
</dbReference>
<evidence type="ECO:0000256" key="3">
    <source>
        <dbReference type="ARBA" id="ARBA00022729"/>
    </source>
</evidence>
<dbReference type="AlphaFoldDB" id="A0A2Z4U7M9"/>
<dbReference type="InterPro" id="IPR036465">
    <property type="entry name" value="vWFA_dom_sf"/>
</dbReference>
<dbReference type="InterPro" id="IPR013783">
    <property type="entry name" value="Ig-like_fold"/>
</dbReference>
<feature type="region of interest" description="Disordered" evidence="4">
    <location>
        <begin position="1"/>
        <end position="22"/>
    </location>
</feature>
<keyword evidence="2" id="KW-0964">Secreted</keyword>
<dbReference type="PANTHER" id="PTHR36108">
    <property type="entry name" value="COLOSSIN-B-RELATED"/>
    <property type="match status" value="1"/>
</dbReference>
<reference evidence="7" key="1">
    <citation type="submission" date="2018-06" db="EMBL/GenBank/DDBJ databases">
        <title>Description of Blautia argi sp. nov., a new anaerobic isolated from dog feces.</title>
        <authorList>
            <person name="Chang Y.-H."/>
            <person name="Paek J."/>
            <person name="Shin Y."/>
        </authorList>
    </citation>
    <scope>NUCLEOTIDE SEQUENCE [LARGE SCALE GENOMIC DNA]</scope>
    <source>
        <strain evidence="7">KCTC 15426</strain>
    </source>
</reference>
<dbReference type="Gene3D" id="3.40.50.410">
    <property type="entry name" value="von Willebrand factor, type A domain"/>
    <property type="match status" value="1"/>
</dbReference>
<dbReference type="CDD" id="cd00198">
    <property type="entry name" value="vWFA"/>
    <property type="match status" value="1"/>
</dbReference>
<keyword evidence="3" id="KW-0732">Signal</keyword>
<dbReference type="SMART" id="SM00327">
    <property type="entry name" value="VWA"/>
    <property type="match status" value="1"/>
</dbReference>
<feature type="domain" description="VWFA" evidence="5">
    <location>
        <begin position="325"/>
        <end position="541"/>
    </location>
</feature>
<dbReference type="InterPro" id="IPR002035">
    <property type="entry name" value="VWF_A"/>
</dbReference>
<dbReference type="PROSITE" id="PS50234">
    <property type="entry name" value="VWFA"/>
    <property type="match status" value="1"/>
</dbReference>
<proteinExistence type="inferred from homology"/>
<dbReference type="EMBL" id="CP030280">
    <property type="protein sequence ID" value="AWY97021.1"/>
    <property type="molecule type" value="Genomic_DNA"/>
</dbReference>
<organism evidence="6 7">
    <name type="scientific">Blautia argi</name>
    <dbReference type="NCBI Taxonomy" id="1912897"/>
    <lineage>
        <taxon>Bacteria</taxon>
        <taxon>Bacillati</taxon>
        <taxon>Bacillota</taxon>
        <taxon>Clostridia</taxon>
        <taxon>Lachnospirales</taxon>
        <taxon>Lachnospiraceae</taxon>
        <taxon>Blautia</taxon>
    </lineage>
</organism>
<comment type="similarity">
    <text evidence="1">Belongs to the serine-aspartate repeat-containing protein (SDr) family.</text>
</comment>
<evidence type="ECO:0000256" key="4">
    <source>
        <dbReference type="SAM" id="MobiDB-lite"/>
    </source>
</evidence>
<dbReference type="PANTHER" id="PTHR36108:SF13">
    <property type="entry name" value="COLOSSIN-B-RELATED"/>
    <property type="match status" value="1"/>
</dbReference>
<dbReference type="Gene3D" id="2.60.40.10">
    <property type="entry name" value="Immunoglobulins"/>
    <property type="match status" value="2"/>
</dbReference>
<name>A0A2Z4U7M9_9FIRM</name>
<protein>
    <recommendedName>
        <fullName evidence="5">VWFA domain-containing protein</fullName>
    </recommendedName>
</protein>
<dbReference type="KEGG" id="blau:DQQ01_01380"/>
<accession>A0A2Z4U7M9</accession>
<evidence type="ECO:0000256" key="1">
    <source>
        <dbReference type="ARBA" id="ARBA00007257"/>
    </source>
</evidence>
<dbReference type="Pfam" id="PF17802">
    <property type="entry name" value="SpaA"/>
    <property type="match status" value="2"/>
</dbReference>
<evidence type="ECO:0000259" key="5">
    <source>
        <dbReference type="PROSITE" id="PS50234"/>
    </source>
</evidence>
<dbReference type="Pfam" id="PF00092">
    <property type="entry name" value="VWA"/>
    <property type="match status" value="1"/>
</dbReference>
<evidence type="ECO:0000313" key="6">
    <source>
        <dbReference type="EMBL" id="AWY97021.1"/>
    </source>
</evidence>
<gene>
    <name evidence="6" type="ORF">DQQ01_01380</name>
</gene>
<dbReference type="SUPFAM" id="SSF49478">
    <property type="entry name" value="Cna protein B-type domain"/>
    <property type="match status" value="2"/>
</dbReference>
<dbReference type="SUPFAM" id="SSF53300">
    <property type="entry name" value="vWA-like"/>
    <property type="match status" value="1"/>
</dbReference>
<dbReference type="OrthoDB" id="2295014at2"/>
<evidence type="ECO:0000256" key="2">
    <source>
        <dbReference type="ARBA" id="ARBA00022525"/>
    </source>
</evidence>
<keyword evidence="7" id="KW-1185">Reference proteome</keyword>
<evidence type="ECO:0000313" key="7">
    <source>
        <dbReference type="Proteomes" id="UP000250003"/>
    </source>
</evidence>